<protein>
    <submittedName>
        <fullName evidence="3">Secreted protein</fullName>
    </submittedName>
</protein>
<keyword evidence="2" id="KW-1185">Reference proteome</keyword>
<dbReference type="WBParaSite" id="HCON_00044760-00001">
    <property type="protein sequence ID" value="HCON_00044760-00001"/>
    <property type="gene ID" value="HCON_00044760"/>
</dbReference>
<dbReference type="OrthoDB" id="5897510at2759"/>
<dbReference type="AlphaFoldDB" id="A0A7I5E7B3"/>
<proteinExistence type="predicted"/>
<feature type="region of interest" description="Disordered" evidence="1">
    <location>
        <begin position="1"/>
        <end position="67"/>
    </location>
</feature>
<feature type="compositionally biased region" description="Basic and acidic residues" evidence="1">
    <location>
        <begin position="55"/>
        <end position="67"/>
    </location>
</feature>
<sequence>MAAGPGRLLIGPLLTQANSRTGEERWSDFSTKASSETNAGPRVHEARTIQVTTPARDRDEWRPLEQVDDQRQPVILLIDAVDNEINSQKGTDPGGQGY</sequence>
<feature type="compositionally biased region" description="Polar residues" evidence="1">
    <location>
        <begin position="28"/>
        <end position="38"/>
    </location>
</feature>
<evidence type="ECO:0000313" key="3">
    <source>
        <dbReference type="WBParaSite" id="HCON_00044760-00001"/>
    </source>
</evidence>
<accession>A0A7I5E7B3</accession>
<evidence type="ECO:0000313" key="2">
    <source>
        <dbReference type="Proteomes" id="UP000025227"/>
    </source>
</evidence>
<organism evidence="2 3">
    <name type="scientific">Haemonchus contortus</name>
    <name type="common">Barber pole worm</name>
    <dbReference type="NCBI Taxonomy" id="6289"/>
    <lineage>
        <taxon>Eukaryota</taxon>
        <taxon>Metazoa</taxon>
        <taxon>Ecdysozoa</taxon>
        <taxon>Nematoda</taxon>
        <taxon>Chromadorea</taxon>
        <taxon>Rhabditida</taxon>
        <taxon>Rhabditina</taxon>
        <taxon>Rhabditomorpha</taxon>
        <taxon>Strongyloidea</taxon>
        <taxon>Trichostrongylidae</taxon>
        <taxon>Haemonchus</taxon>
    </lineage>
</organism>
<dbReference type="Proteomes" id="UP000025227">
    <property type="component" value="Unplaced"/>
</dbReference>
<evidence type="ECO:0000256" key="1">
    <source>
        <dbReference type="SAM" id="MobiDB-lite"/>
    </source>
</evidence>
<name>A0A7I5E7B3_HAECO</name>
<reference evidence="3" key="1">
    <citation type="submission" date="2020-12" db="UniProtKB">
        <authorList>
            <consortium name="WormBaseParasite"/>
        </authorList>
    </citation>
    <scope>IDENTIFICATION</scope>
    <source>
        <strain evidence="3">MHco3</strain>
    </source>
</reference>